<organism evidence="6 7">
    <name type="scientific">Kribbella albertanoniae</name>
    <dbReference type="NCBI Taxonomy" id="1266829"/>
    <lineage>
        <taxon>Bacteria</taxon>
        <taxon>Bacillati</taxon>
        <taxon>Actinomycetota</taxon>
        <taxon>Actinomycetes</taxon>
        <taxon>Propionibacteriales</taxon>
        <taxon>Kribbellaceae</taxon>
        <taxon>Kribbella</taxon>
    </lineage>
</organism>
<evidence type="ECO:0000313" key="6">
    <source>
        <dbReference type="EMBL" id="TDC35506.1"/>
    </source>
</evidence>
<comment type="caution">
    <text evidence="6">The sequence shown here is derived from an EMBL/GenBank/DDBJ whole genome shotgun (WGS) entry which is preliminary data.</text>
</comment>
<dbReference type="PROSITE" id="PS50975">
    <property type="entry name" value="ATP_GRASP"/>
    <property type="match status" value="1"/>
</dbReference>
<dbReference type="InterPro" id="IPR052032">
    <property type="entry name" value="ATP-dep_AA_Ligase"/>
</dbReference>
<gene>
    <name evidence="6" type="ORF">E1261_01185</name>
</gene>
<evidence type="ECO:0000256" key="1">
    <source>
        <dbReference type="ARBA" id="ARBA00022598"/>
    </source>
</evidence>
<evidence type="ECO:0000256" key="2">
    <source>
        <dbReference type="ARBA" id="ARBA00022741"/>
    </source>
</evidence>
<evidence type="ECO:0000256" key="4">
    <source>
        <dbReference type="PROSITE-ProRule" id="PRU00409"/>
    </source>
</evidence>
<dbReference type="EMBL" id="SMKA01000002">
    <property type="protein sequence ID" value="TDC35506.1"/>
    <property type="molecule type" value="Genomic_DNA"/>
</dbReference>
<dbReference type="InterPro" id="IPR011761">
    <property type="entry name" value="ATP-grasp"/>
</dbReference>
<dbReference type="AlphaFoldDB" id="A0A4R4QIB3"/>
<dbReference type="PANTHER" id="PTHR43585:SF2">
    <property type="entry name" value="ATP-GRASP ENZYME FSQD"/>
    <property type="match status" value="1"/>
</dbReference>
<reference evidence="6 7" key="1">
    <citation type="submission" date="2019-03" db="EMBL/GenBank/DDBJ databases">
        <title>Draft genome sequences of novel Actinobacteria.</title>
        <authorList>
            <person name="Sahin N."/>
            <person name="Ay H."/>
            <person name="Saygin H."/>
        </authorList>
    </citation>
    <scope>NUCLEOTIDE SEQUENCE [LARGE SCALE GENOMIC DNA]</scope>
    <source>
        <strain evidence="6 7">JCM 30547</strain>
    </source>
</reference>
<dbReference type="GO" id="GO:0005524">
    <property type="term" value="F:ATP binding"/>
    <property type="evidence" value="ECO:0007669"/>
    <property type="project" value="UniProtKB-UniRule"/>
</dbReference>
<keyword evidence="3 4" id="KW-0067">ATP-binding</keyword>
<name>A0A4R4QIB3_9ACTN</name>
<evidence type="ECO:0000256" key="3">
    <source>
        <dbReference type="ARBA" id="ARBA00022840"/>
    </source>
</evidence>
<dbReference type="OrthoDB" id="6964321at2"/>
<dbReference type="PANTHER" id="PTHR43585">
    <property type="entry name" value="FUMIPYRROLE BIOSYNTHESIS PROTEIN C"/>
    <property type="match status" value="1"/>
</dbReference>
<dbReference type="Pfam" id="PF13535">
    <property type="entry name" value="ATP-grasp_4"/>
    <property type="match status" value="1"/>
</dbReference>
<dbReference type="Gene3D" id="3.40.50.20">
    <property type="match status" value="1"/>
</dbReference>
<proteinExistence type="predicted"/>
<protein>
    <submittedName>
        <fullName evidence="6">ATP-grasp domain-containing protein</fullName>
    </submittedName>
</protein>
<dbReference type="GO" id="GO:0016874">
    <property type="term" value="F:ligase activity"/>
    <property type="evidence" value="ECO:0007669"/>
    <property type="project" value="UniProtKB-KW"/>
</dbReference>
<accession>A0A4R4QIB3</accession>
<keyword evidence="7" id="KW-1185">Reference proteome</keyword>
<sequence>MGPKLLVVGAGAMRSGAFGLWRRMGLEVILVDGTSASQYQELADSYIALDPRDGTAAYERIKDLAAGCDGVTTLADGSQQLVAEIAAELGLPGSGVQAAAAARSKAVQRELCEQAGMVTPRWRTVRSERDLQEFFGDRKIDAVLKPTDATGGSGVLAVSTVAAALREWPIVRTLSRQRIGVVEELVEGREVCVEAVLSQGEPVAVSITEAEHGVGPGFVCTAGRVASVQPDHAIASAQAAQLGAVLGLSDGILHAEFKVGPSGWTLLETAVRPGGALVPDMTRLATGTDLYRAQALQALGQDPRAATGAPTAPYAQVRYLVATGRVRRFVPPAEVLDGLPDVLLLCQQGHPGQQLRSPLSDGGRAGYALGCGDDPERLDEQLRTALTRLCAGMGLTVVDRASAQE</sequence>
<dbReference type="InterPro" id="IPR041472">
    <property type="entry name" value="BL00235/CARNS1_N"/>
</dbReference>
<dbReference type="Proteomes" id="UP000295075">
    <property type="component" value="Unassembled WGS sequence"/>
</dbReference>
<dbReference type="SUPFAM" id="SSF56059">
    <property type="entry name" value="Glutathione synthetase ATP-binding domain-like"/>
    <property type="match status" value="1"/>
</dbReference>
<dbReference type="Pfam" id="PF18130">
    <property type="entry name" value="ATPgrasp_N"/>
    <property type="match status" value="1"/>
</dbReference>
<feature type="domain" description="ATP-grasp" evidence="5">
    <location>
        <begin position="109"/>
        <end position="299"/>
    </location>
</feature>
<evidence type="ECO:0000313" key="7">
    <source>
        <dbReference type="Proteomes" id="UP000295075"/>
    </source>
</evidence>
<dbReference type="Gene3D" id="3.30.470.20">
    <property type="entry name" value="ATP-grasp fold, B domain"/>
    <property type="match status" value="1"/>
</dbReference>
<dbReference type="GO" id="GO:0046872">
    <property type="term" value="F:metal ion binding"/>
    <property type="evidence" value="ECO:0007669"/>
    <property type="project" value="InterPro"/>
</dbReference>
<keyword evidence="2 4" id="KW-0547">Nucleotide-binding</keyword>
<evidence type="ECO:0000259" key="5">
    <source>
        <dbReference type="PROSITE" id="PS50975"/>
    </source>
</evidence>
<keyword evidence="1" id="KW-0436">Ligase</keyword>